<proteinExistence type="predicted"/>
<name>A0ACB8GT47_PSICU</name>
<organism evidence="1 2">
    <name type="scientific">Psilocybe cubensis</name>
    <name type="common">Psychedelic mushroom</name>
    <name type="synonym">Stropharia cubensis</name>
    <dbReference type="NCBI Taxonomy" id="181762"/>
    <lineage>
        <taxon>Eukaryota</taxon>
        <taxon>Fungi</taxon>
        <taxon>Dikarya</taxon>
        <taxon>Basidiomycota</taxon>
        <taxon>Agaricomycotina</taxon>
        <taxon>Agaricomycetes</taxon>
        <taxon>Agaricomycetidae</taxon>
        <taxon>Agaricales</taxon>
        <taxon>Agaricineae</taxon>
        <taxon>Strophariaceae</taxon>
        <taxon>Psilocybe</taxon>
    </lineage>
</organism>
<keyword evidence="2" id="KW-1185">Reference proteome</keyword>
<evidence type="ECO:0000313" key="1">
    <source>
        <dbReference type="EMBL" id="KAH9478900.1"/>
    </source>
</evidence>
<protein>
    <submittedName>
        <fullName evidence="1">Uncharacterized protein</fullName>
    </submittedName>
</protein>
<comment type="caution">
    <text evidence="1">The sequence shown here is derived from an EMBL/GenBank/DDBJ whole genome shotgun (WGS) entry which is preliminary data.</text>
</comment>
<accession>A0ACB8GT47</accession>
<dbReference type="EMBL" id="JAFIQS020000008">
    <property type="protein sequence ID" value="KAH9478900.1"/>
    <property type="molecule type" value="Genomic_DNA"/>
</dbReference>
<dbReference type="Proteomes" id="UP000664032">
    <property type="component" value="Unassembled WGS sequence"/>
</dbReference>
<gene>
    <name evidence="1" type="ORF">JR316_0009362</name>
</gene>
<evidence type="ECO:0000313" key="2">
    <source>
        <dbReference type="Proteomes" id="UP000664032"/>
    </source>
</evidence>
<reference evidence="1" key="1">
    <citation type="submission" date="2021-10" db="EMBL/GenBank/DDBJ databases">
        <title>Psilocybe cubensis genome.</title>
        <authorList>
            <person name="Mckernan K.J."/>
            <person name="Crawford S."/>
            <person name="Trippe A."/>
            <person name="Kane L.T."/>
            <person name="Mclaughlin S."/>
        </authorList>
    </citation>
    <scope>NUCLEOTIDE SEQUENCE</scope>
    <source>
        <strain evidence="1">MGC-MH-2018</strain>
    </source>
</reference>
<sequence length="94" mass="10643">MFGWNIDGLSSERAPTGLEFILDLFKITIALSSLWKNRDCSHSQSSQILVPGFLSYLSRYASGLYVERSLFWCSRLVPPCNFTKPLPSPLQKQS</sequence>